<comment type="catalytic activity">
    <reaction evidence="7">
        <text>L-threonyl-[protein] + ATP = O-phospho-L-threonyl-[protein] + ADP + H(+)</text>
        <dbReference type="Rhea" id="RHEA:46608"/>
        <dbReference type="Rhea" id="RHEA-COMP:11060"/>
        <dbReference type="Rhea" id="RHEA-COMP:11605"/>
        <dbReference type="ChEBI" id="CHEBI:15378"/>
        <dbReference type="ChEBI" id="CHEBI:30013"/>
        <dbReference type="ChEBI" id="CHEBI:30616"/>
        <dbReference type="ChEBI" id="CHEBI:61977"/>
        <dbReference type="ChEBI" id="CHEBI:456216"/>
        <dbReference type="EC" id="2.7.11.1"/>
    </reaction>
</comment>
<evidence type="ECO:0000256" key="8">
    <source>
        <dbReference type="ARBA" id="ARBA00048679"/>
    </source>
</evidence>
<dbReference type="Gene3D" id="1.10.510.10">
    <property type="entry name" value="Transferase(Phosphotransferase) domain 1"/>
    <property type="match status" value="1"/>
</dbReference>
<dbReference type="SMART" id="SM00220">
    <property type="entry name" value="S_TKc"/>
    <property type="match status" value="1"/>
</dbReference>
<dbReference type="Pfam" id="PF00069">
    <property type="entry name" value="Pkinase"/>
    <property type="match status" value="1"/>
</dbReference>
<keyword evidence="5" id="KW-0418">Kinase</keyword>
<evidence type="ECO:0000256" key="7">
    <source>
        <dbReference type="ARBA" id="ARBA00047899"/>
    </source>
</evidence>
<dbReference type="Proteomes" id="UP001367676">
    <property type="component" value="Unassembled WGS sequence"/>
</dbReference>
<dbReference type="InterPro" id="IPR052239">
    <property type="entry name" value="Ser/Thr-specific_kinases"/>
</dbReference>
<dbReference type="PIRSF" id="PIRSF000654">
    <property type="entry name" value="Integrin-linked_kinase"/>
    <property type="match status" value="1"/>
</dbReference>
<evidence type="ECO:0000259" key="9">
    <source>
        <dbReference type="PROSITE" id="PS50011"/>
    </source>
</evidence>
<dbReference type="EC" id="2.7.11.1" evidence="1"/>
<evidence type="ECO:0000313" key="10">
    <source>
        <dbReference type="EMBL" id="KAK7575923.1"/>
    </source>
</evidence>
<dbReference type="InterPro" id="IPR000719">
    <property type="entry name" value="Prot_kinase_dom"/>
</dbReference>
<evidence type="ECO:0000256" key="4">
    <source>
        <dbReference type="ARBA" id="ARBA00022741"/>
    </source>
</evidence>
<sequence>MNSLGWSILFKMGCICSRECIEINNVKYYVLDNIDGGGFSTIYLVEQYGSKKKFAVKKMVCHALEDQKIALQEIEYHSMLTHPNILPCLDHTLTDKGVDPILHNVTVVYMLLPYYSLGTIEKDLKMREKMSFRMKSVDVLKLFIQICEGIKVFHNYRPTPLAHRDIKPSNILLAADGTPVIMDLGSVSPAIVFIKNSAEAQKLQDYASSRCTITYRAPELFNVEVDATIDQRTDIWSLGCLLFALCFYKSPFDYIHEKGDSVALAVVSGRINFPNESPYPESIHNLILDMLKIDPEERPFIDEVKSKANAILTEIDSDAVC</sequence>
<organism evidence="10 11">
    <name type="scientific">Parthenolecanium corni</name>
    <dbReference type="NCBI Taxonomy" id="536013"/>
    <lineage>
        <taxon>Eukaryota</taxon>
        <taxon>Metazoa</taxon>
        <taxon>Ecdysozoa</taxon>
        <taxon>Arthropoda</taxon>
        <taxon>Hexapoda</taxon>
        <taxon>Insecta</taxon>
        <taxon>Pterygota</taxon>
        <taxon>Neoptera</taxon>
        <taxon>Paraneoptera</taxon>
        <taxon>Hemiptera</taxon>
        <taxon>Sternorrhyncha</taxon>
        <taxon>Coccoidea</taxon>
        <taxon>Coccidae</taxon>
        <taxon>Parthenolecanium</taxon>
    </lineage>
</organism>
<dbReference type="GO" id="GO:0005524">
    <property type="term" value="F:ATP binding"/>
    <property type="evidence" value="ECO:0007669"/>
    <property type="project" value="UniProtKB-KW"/>
</dbReference>
<name>A0AAN9T6X5_9HEMI</name>
<dbReference type="GO" id="GO:0004674">
    <property type="term" value="F:protein serine/threonine kinase activity"/>
    <property type="evidence" value="ECO:0007669"/>
    <property type="project" value="UniProtKB-KW"/>
</dbReference>
<dbReference type="InterPro" id="IPR008271">
    <property type="entry name" value="Ser/Thr_kinase_AS"/>
</dbReference>
<comment type="caution">
    <text evidence="10">The sequence shown here is derived from an EMBL/GenBank/DDBJ whole genome shotgun (WGS) entry which is preliminary data.</text>
</comment>
<comment type="catalytic activity">
    <reaction evidence="8">
        <text>L-seryl-[protein] + ATP = O-phospho-L-seryl-[protein] + ADP + H(+)</text>
        <dbReference type="Rhea" id="RHEA:17989"/>
        <dbReference type="Rhea" id="RHEA-COMP:9863"/>
        <dbReference type="Rhea" id="RHEA-COMP:11604"/>
        <dbReference type="ChEBI" id="CHEBI:15378"/>
        <dbReference type="ChEBI" id="CHEBI:29999"/>
        <dbReference type="ChEBI" id="CHEBI:30616"/>
        <dbReference type="ChEBI" id="CHEBI:83421"/>
        <dbReference type="ChEBI" id="CHEBI:456216"/>
        <dbReference type="EC" id="2.7.11.1"/>
    </reaction>
</comment>
<feature type="domain" description="Protein kinase" evidence="9">
    <location>
        <begin position="28"/>
        <end position="312"/>
    </location>
</feature>
<evidence type="ECO:0000256" key="5">
    <source>
        <dbReference type="ARBA" id="ARBA00022777"/>
    </source>
</evidence>
<proteinExistence type="predicted"/>
<dbReference type="PROSITE" id="PS50011">
    <property type="entry name" value="PROTEIN_KINASE_DOM"/>
    <property type="match status" value="1"/>
</dbReference>
<keyword evidence="2" id="KW-0723">Serine/threonine-protein kinase</keyword>
<keyword evidence="3" id="KW-0808">Transferase</keyword>
<keyword evidence="11" id="KW-1185">Reference proteome</keyword>
<evidence type="ECO:0000256" key="6">
    <source>
        <dbReference type="ARBA" id="ARBA00022840"/>
    </source>
</evidence>
<dbReference type="PROSITE" id="PS00108">
    <property type="entry name" value="PROTEIN_KINASE_ST"/>
    <property type="match status" value="1"/>
</dbReference>
<dbReference type="InterPro" id="IPR011009">
    <property type="entry name" value="Kinase-like_dom_sf"/>
</dbReference>
<dbReference type="GO" id="GO:0005794">
    <property type="term" value="C:Golgi apparatus"/>
    <property type="evidence" value="ECO:0007669"/>
    <property type="project" value="TreeGrafter"/>
</dbReference>
<dbReference type="AlphaFoldDB" id="A0AAN9T6X5"/>
<accession>A0AAN9T6X5</accession>
<dbReference type="EMBL" id="JBBCAQ010000036">
    <property type="protein sequence ID" value="KAK7575923.1"/>
    <property type="molecule type" value="Genomic_DNA"/>
</dbReference>
<keyword evidence="6" id="KW-0067">ATP-binding</keyword>
<keyword evidence="4" id="KW-0547">Nucleotide-binding</keyword>
<protein>
    <recommendedName>
        <fullName evidence="1">non-specific serine/threonine protein kinase</fullName>
        <ecNumber evidence="1">2.7.11.1</ecNumber>
    </recommendedName>
</protein>
<evidence type="ECO:0000313" key="11">
    <source>
        <dbReference type="Proteomes" id="UP001367676"/>
    </source>
</evidence>
<dbReference type="PANTHER" id="PTHR45998:SF2">
    <property type="entry name" value="SERINE_THREONINE-PROTEIN KINASE 16"/>
    <property type="match status" value="1"/>
</dbReference>
<evidence type="ECO:0000256" key="3">
    <source>
        <dbReference type="ARBA" id="ARBA00022679"/>
    </source>
</evidence>
<evidence type="ECO:0000256" key="2">
    <source>
        <dbReference type="ARBA" id="ARBA00022527"/>
    </source>
</evidence>
<dbReference type="PANTHER" id="PTHR45998">
    <property type="entry name" value="SERINE/THREONINE-PROTEIN KINASE 16"/>
    <property type="match status" value="1"/>
</dbReference>
<evidence type="ECO:0000256" key="1">
    <source>
        <dbReference type="ARBA" id="ARBA00012513"/>
    </source>
</evidence>
<reference evidence="10 11" key="1">
    <citation type="submission" date="2024-03" db="EMBL/GenBank/DDBJ databases">
        <title>Adaptation during the transition from Ophiocordyceps entomopathogen to insect associate is accompanied by gene loss and intensified selection.</title>
        <authorList>
            <person name="Ward C.M."/>
            <person name="Onetto C.A."/>
            <person name="Borneman A.R."/>
        </authorList>
    </citation>
    <scope>NUCLEOTIDE SEQUENCE [LARGE SCALE GENOMIC DNA]</scope>
    <source>
        <strain evidence="10">AWRI1</strain>
        <tissue evidence="10">Single Adult Female</tissue>
    </source>
</reference>
<dbReference type="SUPFAM" id="SSF56112">
    <property type="entry name" value="Protein kinase-like (PK-like)"/>
    <property type="match status" value="1"/>
</dbReference>
<gene>
    <name evidence="10" type="ORF">V9T40_012209</name>
</gene>